<dbReference type="InterPro" id="IPR029044">
    <property type="entry name" value="Nucleotide-diphossugar_trans"/>
</dbReference>
<comment type="caution">
    <text evidence="1">The sequence shown here is derived from an EMBL/GenBank/DDBJ whole genome shotgun (WGS) entry which is preliminary data.</text>
</comment>
<protein>
    <submittedName>
        <fullName evidence="1">Uncharacterized protein</fullName>
    </submittedName>
</protein>
<evidence type="ECO:0000313" key="2">
    <source>
        <dbReference type="Proteomes" id="UP001178507"/>
    </source>
</evidence>
<gene>
    <name evidence="1" type="ORF">EVOR1521_LOCUS9095</name>
</gene>
<proteinExistence type="predicted"/>
<accession>A0AA36I5C7</accession>
<name>A0AA36I5C7_9DINO</name>
<dbReference type="Proteomes" id="UP001178507">
    <property type="component" value="Unassembled WGS sequence"/>
</dbReference>
<dbReference type="AlphaFoldDB" id="A0AA36I5C7"/>
<keyword evidence="2" id="KW-1185">Reference proteome</keyword>
<organism evidence="1 2">
    <name type="scientific">Effrenium voratum</name>
    <dbReference type="NCBI Taxonomy" id="2562239"/>
    <lineage>
        <taxon>Eukaryota</taxon>
        <taxon>Sar</taxon>
        <taxon>Alveolata</taxon>
        <taxon>Dinophyceae</taxon>
        <taxon>Suessiales</taxon>
        <taxon>Symbiodiniaceae</taxon>
        <taxon>Effrenium</taxon>
    </lineage>
</organism>
<dbReference type="SUPFAM" id="SSF53448">
    <property type="entry name" value="Nucleotide-diphospho-sugar transferases"/>
    <property type="match status" value="1"/>
</dbReference>
<sequence length="544" mass="61087">EDIDAFLMQMPALARPKSLTPVLDAAAQLRHGGADEGALAEWLLRLSWSSLLQEDGHALVEALSAVPARPEASPCSAATSGADEAFLERLERSLEGVETLPLEQNEFKWADFFARNLRGQPLCLVGVATLFLVAADITAFAAGAEGGEHSQRVERALLFAQGLLLQHVEQAPALRDAYRQDLLRSPWPIWRLMRSIQQELEEGRRYQAPGPVGPGGSLGAVEEDSLYLTVIVQCRNDDYGGNMLLRLHRMLATTSRMLHSAQVPSEIIVVEWNPVFGAPLMHEEITREPGAESVPIRIIQVPTTVHMSMPHAKAHPIFEHTAENVAFRRAKGKFILKTNIDNILSPDTVLFISRQQLEPFVVYRATYMEYDVTRPETEGLAADALIEWLFSREDLITNMNLEMADLRAKYPEDAAVCMSGHRPEEKDMKRPFYWPGSGDFVLASKQLILAVRGYPEVAQNWQTDDLIHCRLRAFGARQVVLQPPCLTVHQNHQRINRVRSSTRWVITDKNFQEVCDNPFVPLKTEIGLDGSWGFADQSFEEWRV</sequence>
<reference evidence="1" key="1">
    <citation type="submission" date="2023-08" db="EMBL/GenBank/DDBJ databases">
        <authorList>
            <person name="Chen Y."/>
            <person name="Shah S."/>
            <person name="Dougan E. K."/>
            <person name="Thang M."/>
            <person name="Chan C."/>
        </authorList>
    </citation>
    <scope>NUCLEOTIDE SEQUENCE</scope>
</reference>
<dbReference type="EMBL" id="CAUJNA010000805">
    <property type="protein sequence ID" value="CAJ1381388.1"/>
    <property type="molecule type" value="Genomic_DNA"/>
</dbReference>
<feature type="non-terminal residue" evidence="1">
    <location>
        <position position="1"/>
    </location>
</feature>
<evidence type="ECO:0000313" key="1">
    <source>
        <dbReference type="EMBL" id="CAJ1381388.1"/>
    </source>
</evidence>